<dbReference type="Proteomes" id="UP000596661">
    <property type="component" value="Chromosome 6"/>
</dbReference>
<reference evidence="2" key="2">
    <citation type="submission" date="2021-03" db="UniProtKB">
        <authorList>
            <consortium name="EnsemblPlants"/>
        </authorList>
    </citation>
    <scope>IDENTIFICATION</scope>
</reference>
<dbReference type="EnsemblPlants" id="novel_model_5176_5bd9a17a.4.5bd9b13a">
    <property type="protein sequence ID" value="cds.novel_model_5176_5bd9a17a.4.5bd9b13a"/>
    <property type="gene ID" value="novel_gene_2696_5bd9a17a"/>
</dbReference>
<dbReference type="AlphaFoldDB" id="A0A803R500"/>
<organism evidence="2 3">
    <name type="scientific">Cannabis sativa</name>
    <name type="common">Hemp</name>
    <name type="synonym">Marijuana</name>
    <dbReference type="NCBI Taxonomy" id="3483"/>
    <lineage>
        <taxon>Eukaryota</taxon>
        <taxon>Viridiplantae</taxon>
        <taxon>Streptophyta</taxon>
        <taxon>Embryophyta</taxon>
        <taxon>Tracheophyta</taxon>
        <taxon>Spermatophyta</taxon>
        <taxon>Magnoliopsida</taxon>
        <taxon>eudicotyledons</taxon>
        <taxon>Gunneridae</taxon>
        <taxon>Pentapetalae</taxon>
        <taxon>rosids</taxon>
        <taxon>fabids</taxon>
        <taxon>Rosales</taxon>
        <taxon>Cannabaceae</taxon>
        <taxon>Cannabis</taxon>
    </lineage>
</organism>
<dbReference type="EnsemblPlants" id="novel_model_5172_5bd9a17a">
    <property type="protein sequence ID" value="cds.novel_model_5172_5bd9a17a"/>
    <property type="gene ID" value="novel_gene_2696_5bd9a17a"/>
</dbReference>
<dbReference type="Gramene" id="novel_model_5174_5bd9a17a.3.5bd9b13a">
    <property type="protein sequence ID" value="cds.novel_model_5174_5bd9a17a.3.5bd9b13a"/>
    <property type="gene ID" value="novel_gene_2696_5bd9a17a"/>
</dbReference>
<feature type="transmembrane region" description="Helical" evidence="1">
    <location>
        <begin position="16"/>
        <end position="34"/>
    </location>
</feature>
<keyword evidence="1" id="KW-1133">Transmembrane helix</keyword>
<keyword evidence="1" id="KW-0472">Membrane</keyword>
<protein>
    <submittedName>
        <fullName evidence="2">Uncharacterized protein</fullName>
    </submittedName>
</protein>
<name>A0A803R500_CANSA</name>
<sequence length="75" mass="9362">MRTTLKNKMEIEKHKLLYISLTVYYFLYIVINASRSINHFLWIHSIGKDLLFKVVHRFIFYFCFLLKKELFFYKF</sequence>
<dbReference type="Gramene" id="novel_model_5176_5bd9a17a.4.5bd9b13a">
    <property type="protein sequence ID" value="cds.novel_model_5176_5bd9a17a.4.5bd9b13a"/>
    <property type="gene ID" value="novel_gene_2696_5bd9a17a"/>
</dbReference>
<dbReference type="EnsemblPlants" id="novel_model_5175_5bd9a17a.2.5bd9b13a">
    <property type="protein sequence ID" value="cds.novel_model_5175_5bd9a17a.2.5bd9b13a"/>
    <property type="gene ID" value="novel_gene_2696_5bd9a17a"/>
</dbReference>
<accession>A0A803R503</accession>
<keyword evidence="1" id="KW-0812">Transmembrane</keyword>
<dbReference type="Gramene" id="novel_model_5175_5bd9a17a.2.5bd9b13a">
    <property type="protein sequence ID" value="cds.novel_model_5175_5bd9a17a.2.5bd9b13a"/>
    <property type="gene ID" value="novel_gene_2696_5bd9a17a"/>
</dbReference>
<accession>A0A803R500</accession>
<keyword evidence="3" id="KW-1185">Reference proteome</keyword>
<reference evidence="2 3" key="1">
    <citation type="submission" date="2018-11" db="EMBL/GenBank/DDBJ databases">
        <authorList>
            <person name="Grassa J C."/>
        </authorList>
    </citation>
    <scope>NUCLEOTIDE SEQUENCE [LARGE SCALE GENOMIC DNA]</scope>
</reference>
<dbReference type="Gramene" id="novel_model_5173_5bd9a17a.1.5bd9b13a">
    <property type="protein sequence ID" value="cds.novel_model_5173_5bd9a17a.1.5bd9b13a"/>
    <property type="gene ID" value="novel_gene_2696_5bd9a17a"/>
</dbReference>
<dbReference type="EMBL" id="UZAU01000584">
    <property type="status" value="NOT_ANNOTATED_CDS"/>
    <property type="molecule type" value="Genomic_DNA"/>
</dbReference>
<evidence type="ECO:0000313" key="3">
    <source>
        <dbReference type="Proteomes" id="UP000596661"/>
    </source>
</evidence>
<evidence type="ECO:0000313" key="2">
    <source>
        <dbReference type="EnsemblPlants" id="cds.novel_model_5172_5bd9a17a"/>
    </source>
</evidence>
<dbReference type="EnsemblPlants" id="novel_model_5173_5bd9a17a.1.5bd9b13a">
    <property type="protein sequence ID" value="cds.novel_model_5173_5bd9a17a.1.5bd9b13a"/>
    <property type="gene ID" value="novel_gene_2696_5bd9a17a"/>
</dbReference>
<accession>A0A803R502</accession>
<accession>A0A803R501</accession>
<accession>A0A803R504</accession>
<dbReference type="Gramene" id="novel_model_5172_5bd9a17a">
    <property type="protein sequence ID" value="cds.novel_model_5172_5bd9a17a"/>
    <property type="gene ID" value="novel_gene_2696_5bd9a17a"/>
</dbReference>
<dbReference type="EnsemblPlants" id="novel_model_5174_5bd9a17a.3.5bd9b13a">
    <property type="protein sequence ID" value="cds.novel_model_5174_5bd9a17a.3.5bd9b13a"/>
    <property type="gene ID" value="novel_gene_2696_5bd9a17a"/>
</dbReference>
<evidence type="ECO:0000256" key="1">
    <source>
        <dbReference type="SAM" id="Phobius"/>
    </source>
</evidence>
<proteinExistence type="predicted"/>